<evidence type="ECO:0000313" key="2">
    <source>
        <dbReference type="EMBL" id="GMH80545.1"/>
    </source>
</evidence>
<comment type="caution">
    <text evidence="2">The sequence shown here is derived from an EMBL/GenBank/DDBJ whole genome shotgun (WGS) entry which is preliminary data.</text>
</comment>
<evidence type="ECO:0000256" key="1">
    <source>
        <dbReference type="SAM" id="MobiDB-lite"/>
    </source>
</evidence>
<sequence>MSKSVVPRSKDDHKTQETSRKRGRDDEWKENEIIEDLATAITTASSPLPSFFTFSAEAMSKSDIASLPLSIRASAKFAQIRSSLRLRYNAICSSARWANNYFHHLAHTCCTEVDYGGCNCMAT</sequence>
<dbReference type="EMBL" id="BLQM01000284">
    <property type="protein sequence ID" value="GMH80545.1"/>
    <property type="molecule type" value="Genomic_DNA"/>
</dbReference>
<accession>A0A9W7B6K6</accession>
<protein>
    <submittedName>
        <fullName evidence="2">Uncharacterized protein</fullName>
    </submittedName>
</protein>
<proteinExistence type="predicted"/>
<organism evidence="2 3">
    <name type="scientific">Triparma laevis f. inornata</name>
    <dbReference type="NCBI Taxonomy" id="1714386"/>
    <lineage>
        <taxon>Eukaryota</taxon>
        <taxon>Sar</taxon>
        <taxon>Stramenopiles</taxon>
        <taxon>Ochrophyta</taxon>
        <taxon>Bolidophyceae</taxon>
        <taxon>Parmales</taxon>
        <taxon>Triparmaceae</taxon>
        <taxon>Triparma</taxon>
    </lineage>
</organism>
<feature type="region of interest" description="Disordered" evidence="1">
    <location>
        <begin position="1"/>
        <end position="28"/>
    </location>
</feature>
<feature type="compositionally biased region" description="Basic and acidic residues" evidence="1">
    <location>
        <begin position="8"/>
        <end position="28"/>
    </location>
</feature>
<name>A0A9W7B6K6_9STRA</name>
<gene>
    <name evidence="2" type="ORF">TL16_g08589</name>
</gene>
<dbReference type="Proteomes" id="UP001162640">
    <property type="component" value="Unassembled WGS sequence"/>
</dbReference>
<reference evidence="3" key="1">
    <citation type="journal article" date="2023" name="Commun. Biol.">
        <title>Genome analysis of Parmales, the sister group of diatoms, reveals the evolutionary specialization of diatoms from phago-mixotrophs to photoautotrophs.</title>
        <authorList>
            <person name="Ban H."/>
            <person name="Sato S."/>
            <person name="Yoshikawa S."/>
            <person name="Yamada K."/>
            <person name="Nakamura Y."/>
            <person name="Ichinomiya M."/>
            <person name="Sato N."/>
            <person name="Blanc-Mathieu R."/>
            <person name="Endo H."/>
            <person name="Kuwata A."/>
            <person name="Ogata H."/>
        </authorList>
    </citation>
    <scope>NUCLEOTIDE SEQUENCE [LARGE SCALE GENOMIC DNA]</scope>
</reference>
<evidence type="ECO:0000313" key="3">
    <source>
        <dbReference type="Proteomes" id="UP001162640"/>
    </source>
</evidence>
<dbReference type="AlphaFoldDB" id="A0A9W7B6K6"/>